<dbReference type="Gene3D" id="2.60.40.10">
    <property type="entry name" value="Immunoglobulins"/>
    <property type="match status" value="1"/>
</dbReference>
<dbReference type="InterPro" id="IPR036179">
    <property type="entry name" value="Ig-like_dom_sf"/>
</dbReference>
<reference evidence="2 3" key="1">
    <citation type="submission" date="2019-04" db="EMBL/GenBank/DDBJ databases">
        <authorList>
            <consortium name="Wellcome Sanger Institute Data Sharing"/>
        </authorList>
    </citation>
    <scope>NUCLEOTIDE SEQUENCE [LARGE SCALE GENOMIC DNA]</scope>
</reference>
<dbReference type="SUPFAM" id="SSF48726">
    <property type="entry name" value="Immunoglobulin"/>
    <property type="match status" value="1"/>
</dbReference>
<name>A0A8C9SR87_SCLFO</name>
<proteinExistence type="predicted"/>
<reference evidence="2" key="2">
    <citation type="submission" date="2025-08" db="UniProtKB">
        <authorList>
            <consortium name="Ensembl"/>
        </authorList>
    </citation>
    <scope>IDENTIFICATION</scope>
</reference>
<dbReference type="SMART" id="SM00409">
    <property type="entry name" value="IG"/>
    <property type="match status" value="1"/>
</dbReference>
<dbReference type="InterPro" id="IPR013783">
    <property type="entry name" value="Ig-like_fold"/>
</dbReference>
<dbReference type="AlphaFoldDB" id="A0A8C9SR87"/>
<dbReference type="OrthoDB" id="8442846at2759"/>
<dbReference type="GeneTree" id="ENSGT00990000212353"/>
<evidence type="ECO:0000259" key="1">
    <source>
        <dbReference type="PROSITE" id="PS50835"/>
    </source>
</evidence>
<dbReference type="PROSITE" id="PS50835">
    <property type="entry name" value="IG_LIKE"/>
    <property type="match status" value="1"/>
</dbReference>
<protein>
    <recommendedName>
        <fullName evidence="1">Ig-like domain-containing protein</fullName>
    </recommendedName>
</protein>
<sequence>PGCVPSPSGLSPCVAGLGAEQEVRVPLGGNLTLLCGYNVTRHRLHVKTWYRRDPGGLLPLARTDGWVAPSHEGRLSASDLQDSGQMQVVMADVRGADTGSYSCAVGMRVGVHVIRLLAIQVSRGTGAPLGSQPDRDSAGANKTADRYPVSLLGVQV</sequence>
<dbReference type="Proteomes" id="UP000694397">
    <property type="component" value="Chromosome 2"/>
</dbReference>
<dbReference type="InterPro" id="IPR003599">
    <property type="entry name" value="Ig_sub"/>
</dbReference>
<organism evidence="2 3">
    <name type="scientific">Scleropages formosus</name>
    <name type="common">Asian bonytongue</name>
    <name type="synonym">Osteoglossum formosum</name>
    <dbReference type="NCBI Taxonomy" id="113540"/>
    <lineage>
        <taxon>Eukaryota</taxon>
        <taxon>Metazoa</taxon>
        <taxon>Chordata</taxon>
        <taxon>Craniata</taxon>
        <taxon>Vertebrata</taxon>
        <taxon>Euteleostomi</taxon>
        <taxon>Actinopterygii</taxon>
        <taxon>Neopterygii</taxon>
        <taxon>Teleostei</taxon>
        <taxon>Osteoglossocephala</taxon>
        <taxon>Osteoglossomorpha</taxon>
        <taxon>Osteoglossiformes</taxon>
        <taxon>Osteoglossidae</taxon>
        <taxon>Scleropages</taxon>
    </lineage>
</organism>
<evidence type="ECO:0000313" key="3">
    <source>
        <dbReference type="Proteomes" id="UP000694397"/>
    </source>
</evidence>
<accession>A0A8C9SR87</accession>
<evidence type="ECO:0000313" key="2">
    <source>
        <dbReference type="Ensembl" id="ENSSFOP00015040311.1"/>
    </source>
</evidence>
<keyword evidence="3" id="KW-1185">Reference proteome</keyword>
<reference evidence="2" key="3">
    <citation type="submission" date="2025-09" db="UniProtKB">
        <authorList>
            <consortium name="Ensembl"/>
        </authorList>
    </citation>
    <scope>IDENTIFICATION</scope>
</reference>
<dbReference type="Ensembl" id="ENSSFOT00015079200.1">
    <property type="protein sequence ID" value="ENSSFOP00015040311.1"/>
    <property type="gene ID" value="ENSSFOG00015024624.1"/>
</dbReference>
<dbReference type="InterPro" id="IPR013106">
    <property type="entry name" value="Ig_V-set"/>
</dbReference>
<dbReference type="InterPro" id="IPR007110">
    <property type="entry name" value="Ig-like_dom"/>
</dbReference>
<dbReference type="Pfam" id="PF07686">
    <property type="entry name" value="V-set"/>
    <property type="match status" value="1"/>
</dbReference>
<feature type="domain" description="Ig-like" evidence="1">
    <location>
        <begin position="12"/>
        <end position="105"/>
    </location>
</feature>